<evidence type="ECO:0000313" key="4">
    <source>
        <dbReference type="Proteomes" id="UP001268610"/>
    </source>
</evidence>
<dbReference type="RefSeq" id="WP_310866926.1">
    <property type="nucleotide sequence ID" value="NZ_JAVLSF010001453.1"/>
</dbReference>
<sequence length="104" mass="10867">NIRQSFASTPGTRLVLATGLILIALVMTTITALNQPYSGLGFALSSHESSEPDSDVTRETQAPATPTDSTDQSVLITHSQHLGIPVPSTVMSLQVGNNPPIALT</sequence>
<accession>A0AAJ2LSL9</accession>
<evidence type="ECO:0000256" key="1">
    <source>
        <dbReference type="SAM" id="MobiDB-lite"/>
    </source>
</evidence>
<reference evidence="3" key="1">
    <citation type="submission" date="2023-04" db="EMBL/GenBank/DDBJ databases">
        <title>Genomic characterization of faba bean (Vicia faba) microsymbionts in Mexican soils.</title>
        <authorList>
            <person name="Rivera Orduna F.N."/>
            <person name="Guevara-Luna J."/>
            <person name="Yan J."/>
            <person name="Arroyo-Herrera I."/>
            <person name="Li Y."/>
            <person name="Vasquez-Murrieta M.S."/>
            <person name="Wang E.T."/>
        </authorList>
    </citation>
    <scope>NUCLEOTIDE SEQUENCE</scope>
    <source>
        <strain evidence="3">CH26</strain>
    </source>
</reference>
<comment type="caution">
    <text evidence="3">The sequence shown here is derived from an EMBL/GenBank/DDBJ whole genome shotgun (WGS) entry which is preliminary data.</text>
</comment>
<feature type="non-terminal residue" evidence="3">
    <location>
        <position position="104"/>
    </location>
</feature>
<dbReference type="Proteomes" id="UP001268610">
    <property type="component" value="Unassembled WGS sequence"/>
</dbReference>
<name>A0AAJ2LSL9_9HYPH</name>
<evidence type="ECO:0000256" key="2">
    <source>
        <dbReference type="SAM" id="Phobius"/>
    </source>
</evidence>
<dbReference type="EMBL" id="JAVLSF010001453">
    <property type="protein sequence ID" value="MDR9778994.1"/>
    <property type="molecule type" value="Genomic_DNA"/>
</dbReference>
<feature type="region of interest" description="Disordered" evidence="1">
    <location>
        <begin position="41"/>
        <end position="75"/>
    </location>
</feature>
<keyword evidence="2" id="KW-0472">Membrane</keyword>
<organism evidence="3 4">
    <name type="scientific">Rhizobium hidalgonense</name>
    <dbReference type="NCBI Taxonomy" id="1538159"/>
    <lineage>
        <taxon>Bacteria</taxon>
        <taxon>Pseudomonadati</taxon>
        <taxon>Pseudomonadota</taxon>
        <taxon>Alphaproteobacteria</taxon>
        <taxon>Hyphomicrobiales</taxon>
        <taxon>Rhizobiaceae</taxon>
        <taxon>Rhizobium/Agrobacterium group</taxon>
        <taxon>Rhizobium</taxon>
    </lineage>
</organism>
<keyword evidence="2" id="KW-1133">Transmembrane helix</keyword>
<feature type="transmembrane region" description="Helical" evidence="2">
    <location>
        <begin position="14"/>
        <end position="33"/>
    </location>
</feature>
<dbReference type="AlphaFoldDB" id="A0AAJ2LSL9"/>
<protein>
    <submittedName>
        <fullName evidence="3">Uncharacterized protein</fullName>
    </submittedName>
</protein>
<proteinExistence type="predicted"/>
<feature type="compositionally biased region" description="Polar residues" evidence="1">
    <location>
        <begin position="59"/>
        <end position="75"/>
    </location>
</feature>
<feature type="non-terminal residue" evidence="3">
    <location>
        <position position="1"/>
    </location>
</feature>
<gene>
    <name evidence="3" type="ORF">RJJ65_41325</name>
</gene>
<keyword evidence="2" id="KW-0812">Transmembrane</keyword>
<evidence type="ECO:0000313" key="3">
    <source>
        <dbReference type="EMBL" id="MDR9778994.1"/>
    </source>
</evidence>